<dbReference type="Pfam" id="PF01398">
    <property type="entry name" value="JAB"/>
    <property type="match status" value="1"/>
</dbReference>
<dbReference type="eggNOG" id="KOG1555">
    <property type="taxonomic scope" value="Eukaryota"/>
</dbReference>
<dbReference type="Pfam" id="PF18110">
    <property type="entry name" value="BRCC36_C"/>
    <property type="match status" value="1"/>
</dbReference>
<feature type="domain" description="MPN" evidence="1">
    <location>
        <begin position="6"/>
        <end position="141"/>
    </location>
</feature>
<evidence type="ECO:0000313" key="2">
    <source>
        <dbReference type="EMBL" id="KND03596.1"/>
    </source>
</evidence>
<dbReference type="EMBL" id="KQ257451">
    <property type="protein sequence ID" value="KND03596.1"/>
    <property type="molecule type" value="Genomic_DNA"/>
</dbReference>
<dbReference type="VEuPathDB" id="FungiDB:SPPG_01071"/>
<sequence>MALSAVHVSAEVHMLCLSYSLCTEKEETLALLLGTYYEENGKDFANVDRCLILTRKDKRKDRVEISDEQLSNAIEEAEATGTKVVGWSHSHPHITVFPSHVDLNTQRSMQLLDNRFFGLIFSCFNTDSTLAERIQVTCFQAGSDGSRISIPLLIMPRDPFITQQTLTQLVEKLPTTLLREEREAYDRCTSMHHEHDDDDTHAGADEIIAASFHGGLLVRSLALLLDRLISPLVQFCVDRHERNLKEIQTLKESSNEESSC</sequence>
<dbReference type="GO" id="GO:0008237">
    <property type="term" value="F:metallopeptidase activity"/>
    <property type="evidence" value="ECO:0007669"/>
    <property type="project" value="InterPro"/>
</dbReference>
<dbReference type="InterPro" id="IPR040749">
    <property type="entry name" value="BRCC36_C"/>
</dbReference>
<reference evidence="2 3" key="1">
    <citation type="submission" date="2009-08" db="EMBL/GenBank/DDBJ databases">
        <title>The Genome Sequence of Spizellomyces punctatus strain DAOM BR117.</title>
        <authorList>
            <consortium name="The Broad Institute Genome Sequencing Platform"/>
            <person name="Russ C."/>
            <person name="Cuomo C."/>
            <person name="Shea T."/>
            <person name="Young S.K."/>
            <person name="Zeng Q."/>
            <person name="Koehrsen M."/>
            <person name="Haas B."/>
            <person name="Borodovsky M."/>
            <person name="Guigo R."/>
            <person name="Alvarado L."/>
            <person name="Berlin A."/>
            <person name="Bochicchio J."/>
            <person name="Borenstein D."/>
            <person name="Chapman S."/>
            <person name="Chen Z."/>
            <person name="Engels R."/>
            <person name="Freedman E."/>
            <person name="Gellesch M."/>
            <person name="Goldberg J."/>
            <person name="Griggs A."/>
            <person name="Gujja S."/>
            <person name="Heiman D."/>
            <person name="Hepburn T."/>
            <person name="Howarth C."/>
            <person name="Jen D."/>
            <person name="Larson L."/>
            <person name="Lewis B."/>
            <person name="Mehta T."/>
            <person name="Park D."/>
            <person name="Pearson M."/>
            <person name="Roberts A."/>
            <person name="Saif S."/>
            <person name="Shenoy N."/>
            <person name="Sisk P."/>
            <person name="Stolte C."/>
            <person name="Sykes S."/>
            <person name="Thomson T."/>
            <person name="Walk T."/>
            <person name="White J."/>
            <person name="Yandava C."/>
            <person name="Burger G."/>
            <person name="Gray M.W."/>
            <person name="Holland P.W.H."/>
            <person name="King N."/>
            <person name="Lang F.B.F."/>
            <person name="Roger A.J."/>
            <person name="Ruiz-Trillo I."/>
            <person name="Lander E."/>
            <person name="Nusbaum C."/>
        </authorList>
    </citation>
    <scope>NUCLEOTIDE SEQUENCE [LARGE SCALE GENOMIC DNA]</scope>
    <source>
        <strain evidence="2 3">DAOM BR117</strain>
    </source>
</reference>
<dbReference type="Gene3D" id="3.40.140.10">
    <property type="entry name" value="Cytidine Deaminase, domain 2"/>
    <property type="match status" value="1"/>
</dbReference>
<accession>A0A0L0HQD8</accession>
<dbReference type="Proteomes" id="UP000053201">
    <property type="component" value="Unassembled WGS sequence"/>
</dbReference>
<dbReference type="PANTHER" id="PTHR10410">
    <property type="entry name" value="EUKARYOTIC TRANSLATION INITIATION FACTOR 3 -RELATED"/>
    <property type="match status" value="1"/>
</dbReference>
<evidence type="ECO:0000259" key="1">
    <source>
        <dbReference type="PROSITE" id="PS50249"/>
    </source>
</evidence>
<name>A0A0L0HQD8_SPIPD</name>
<dbReference type="InterPro" id="IPR050242">
    <property type="entry name" value="JAMM_MPN+_peptidase_M67A"/>
</dbReference>
<dbReference type="InterPro" id="IPR000555">
    <property type="entry name" value="JAMM/MPN+_dom"/>
</dbReference>
<dbReference type="GeneID" id="27684760"/>
<proteinExistence type="predicted"/>
<dbReference type="STRING" id="645134.A0A0L0HQD8"/>
<protein>
    <recommendedName>
        <fullName evidence="1">MPN domain-containing protein</fullName>
    </recommendedName>
</protein>
<dbReference type="InterPro" id="IPR037518">
    <property type="entry name" value="MPN"/>
</dbReference>
<dbReference type="RefSeq" id="XP_016611635.1">
    <property type="nucleotide sequence ID" value="XM_016749392.1"/>
</dbReference>
<dbReference type="OMA" id="CIGEIDT"/>
<dbReference type="OrthoDB" id="446074at2759"/>
<gene>
    <name evidence="2" type="ORF">SPPG_01071</name>
</gene>
<dbReference type="SUPFAM" id="SSF102712">
    <property type="entry name" value="JAB1/MPN domain"/>
    <property type="match status" value="1"/>
</dbReference>
<dbReference type="SMART" id="SM00232">
    <property type="entry name" value="JAB_MPN"/>
    <property type="match status" value="1"/>
</dbReference>
<dbReference type="InParanoid" id="A0A0L0HQD8"/>
<dbReference type="AlphaFoldDB" id="A0A0L0HQD8"/>
<evidence type="ECO:0000313" key="3">
    <source>
        <dbReference type="Proteomes" id="UP000053201"/>
    </source>
</evidence>
<organism evidence="2 3">
    <name type="scientific">Spizellomyces punctatus (strain DAOM BR117)</name>
    <dbReference type="NCBI Taxonomy" id="645134"/>
    <lineage>
        <taxon>Eukaryota</taxon>
        <taxon>Fungi</taxon>
        <taxon>Fungi incertae sedis</taxon>
        <taxon>Chytridiomycota</taxon>
        <taxon>Chytridiomycota incertae sedis</taxon>
        <taxon>Chytridiomycetes</taxon>
        <taxon>Spizellomycetales</taxon>
        <taxon>Spizellomycetaceae</taxon>
        <taxon>Spizellomyces</taxon>
    </lineage>
</organism>
<keyword evidence="3" id="KW-1185">Reference proteome</keyword>
<dbReference type="PROSITE" id="PS50249">
    <property type="entry name" value="MPN"/>
    <property type="match status" value="1"/>
</dbReference>